<protein>
    <submittedName>
        <fullName evidence="3">Transposase DDE domain-containing protein</fullName>
    </submittedName>
</protein>
<dbReference type="Pfam" id="PF13751">
    <property type="entry name" value="DDE_Tnp_1_6"/>
    <property type="match status" value="1"/>
</dbReference>
<name>A0A1I5XMG8_9PSED</name>
<evidence type="ECO:0000259" key="2">
    <source>
        <dbReference type="Pfam" id="PF13751"/>
    </source>
</evidence>
<dbReference type="InterPro" id="IPR025668">
    <property type="entry name" value="Tnp_DDE_dom"/>
</dbReference>
<reference evidence="4" key="1">
    <citation type="submission" date="2016-10" db="EMBL/GenBank/DDBJ databases">
        <authorList>
            <person name="Varghese N."/>
            <person name="Submissions S."/>
        </authorList>
    </citation>
    <scope>NUCLEOTIDE SEQUENCE [LARGE SCALE GENOMIC DNA]</scope>
    <source>
        <strain evidence="4">DSM 17834</strain>
    </source>
</reference>
<dbReference type="Proteomes" id="UP000198784">
    <property type="component" value="Unassembled WGS sequence"/>
</dbReference>
<dbReference type="EMBL" id="FOWX01000068">
    <property type="protein sequence ID" value="SFQ33138.1"/>
    <property type="molecule type" value="Genomic_DNA"/>
</dbReference>
<organism evidence="3 4">
    <name type="scientific">Pseudomonas borbori</name>
    <dbReference type="NCBI Taxonomy" id="289003"/>
    <lineage>
        <taxon>Bacteria</taxon>
        <taxon>Pseudomonadati</taxon>
        <taxon>Pseudomonadota</taxon>
        <taxon>Gammaproteobacteria</taxon>
        <taxon>Pseudomonadales</taxon>
        <taxon>Pseudomonadaceae</taxon>
        <taxon>Pseudomonas</taxon>
    </lineage>
</organism>
<proteinExistence type="predicted"/>
<evidence type="ECO:0000256" key="1">
    <source>
        <dbReference type="SAM" id="MobiDB-lite"/>
    </source>
</evidence>
<accession>A0A1I5XMG8</accession>
<evidence type="ECO:0000313" key="4">
    <source>
        <dbReference type="Proteomes" id="UP000198784"/>
    </source>
</evidence>
<dbReference type="AlphaFoldDB" id="A0A1I5XMG8"/>
<feature type="region of interest" description="Disordered" evidence="1">
    <location>
        <begin position="1"/>
        <end position="21"/>
    </location>
</feature>
<evidence type="ECO:0000313" key="3">
    <source>
        <dbReference type="EMBL" id="SFQ33138.1"/>
    </source>
</evidence>
<gene>
    <name evidence="3" type="ORF">SAMN05216190_1681</name>
</gene>
<feature type="domain" description="Transposase DDE" evidence="2">
    <location>
        <begin position="23"/>
        <end position="89"/>
    </location>
</feature>
<sequence>MYAPVQQPKSCSRDPHEPLPTDSEAVAAWRQRMGTEEAKTIYKERAATAEYVNAIARKRGLQRFSVRGLDKARSVLLWYALAHNLMRMVELAPGLVGG</sequence>
<keyword evidence="4" id="KW-1185">Reference proteome</keyword>